<keyword evidence="2" id="KW-0131">Cell cycle</keyword>
<feature type="region of interest" description="Disordered" evidence="3">
    <location>
        <begin position="653"/>
        <end position="675"/>
    </location>
</feature>
<comment type="similarity">
    <text evidence="1">Belongs to the SAPS family.</text>
</comment>
<dbReference type="EMBL" id="ODYU01004593">
    <property type="protein sequence ID" value="SOQ44634.1"/>
    <property type="molecule type" value="Genomic_DNA"/>
</dbReference>
<dbReference type="GO" id="GO:0005829">
    <property type="term" value="C:cytosol"/>
    <property type="evidence" value="ECO:0007669"/>
    <property type="project" value="TreeGrafter"/>
</dbReference>
<sequence>MFWSGNYIVVRELNFLLKEENVTLTQVLEADDILQECKADNKALIQFLTKPEVLAELITLITEEPPKNVELAAQYRHANIACEVLTSHLSMLSDRLSMDATQMNRLCDFINRDPPLNPLLASYFSKTVEMLLERSPKQDCYLYHIVCLRVLDFFKSRRDFLPNLLRHMCTSAIADTFKYFTRLDDLFKKSVMEWFEEHQFLECLIQIVCGTYVPEEQASLESHEKADHEPSEKTEAAEERKPDTGAGETQEPSQQEQAAGPSAEARTRRAAVASANAAALLCELLAAGGAGGAGVAAAAAGRGLRVLLRDMFTSPAALRRAALVHGCGLLRALLALDGEERSAVELAVAPHLPLLHQALLAPPDAGGAGPGAGVGAARLAVAGLLAALATSEVEEVASTLLTLGTPAVLLDMFFQYPNNNFLHAHVSTLIKHALNNRVYRTQYARHLLVECDLLTRLMDVFEENQNNKSPRAGYMGHAVVSLGAVSRALSPADVLAHALRLPPAAARWAAFQDHSLRPLLHQLDTPLVRTAPTVLVPLYHRALTSTLLVAGRLLPVGEYLRGGDHGGHPGGQLRLYSVCNGVCVQFNDMVSAGNLYLPDDGSADDANDVCGAADSSAETPDFIADGLGIDDADKMRAAKSNFLELASQRFDDDMWDEPCSTEEGADEHDEHDEHELEPAAQHDVLDVLHQQNPWEAAPAAGAGSAGAAPEGWAQFSDDTVLGAHDPFAPQPASTAPSAPPAAGAASPPALADDEFSPFWSYSDSHGECEPSEYSRQRSRPGTDGTDGACVADAGLEAGLRALELGAGAAGGARMDEACSVELANNLLTAMSAMSADAIANIVNANLEPADSQPPS</sequence>
<dbReference type="GO" id="GO:0019903">
    <property type="term" value="F:protein phosphatase binding"/>
    <property type="evidence" value="ECO:0007669"/>
    <property type="project" value="InterPro"/>
</dbReference>
<feature type="compositionally biased region" description="Basic and acidic residues" evidence="3">
    <location>
        <begin position="221"/>
        <end position="243"/>
    </location>
</feature>
<feature type="region of interest" description="Disordered" evidence="3">
    <location>
        <begin position="219"/>
        <end position="267"/>
    </location>
</feature>
<feature type="region of interest" description="Disordered" evidence="3">
    <location>
        <begin position="720"/>
        <end position="785"/>
    </location>
</feature>
<accession>A0A2H1VWP9</accession>
<dbReference type="InterPro" id="IPR007587">
    <property type="entry name" value="SAPS"/>
</dbReference>
<dbReference type="Pfam" id="PF04499">
    <property type="entry name" value="SAPS"/>
    <property type="match status" value="1"/>
</dbReference>
<dbReference type="PANTHER" id="PTHR12634:SF8">
    <property type="entry name" value="FIERY MOUNTAIN, ISOFORM D"/>
    <property type="match status" value="1"/>
</dbReference>
<gene>
    <name evidence="4" type="ORF">SFRICE_003851</name>
</gene>
<evidence type="ECO:0000256" key="1">
    <source>
        <dbReference type="ARBA" id="ARBA00006180"/>
    </source>
</evidence>
<dbReference type="GO" id="GO:0019888">
    <property type="term" value="F:protein phosphatase regulator activity"/>
    <property type="evidence" value="ECO:0007669"/>
    <property type="project" value="TreeGrafter"/>
</dbReference>
<proteinExistence type="inferred from homology"/>
<dbReference type="GO" id="GO:0005634">
    <property type="term" value="C:nucleus"/>
    <property type="evidence" value="ECO:0007669"/>
    <property type="project" value="TreeGrafter"/>
</dbReference>
<feature type="compositionally biased region" description="Basic and acidic residues" evidence="3">
    <location>
        <begin position="764"/>
        <end position="775"/>
    </location>
</feature>
<dbReference type="AlphaFoldDB" id="A0A2H1VWP9"/>
<dbReference type="PANTHER" id="PTHR12634">
    <property type="entry name" value="SIT4 YEAST -ASSOCIATING PROTEIN-RELATED"/>
    <property type="match status" value="1"/>
</dbReference>
<feature type="compositionally biased region" description="Low complexity" evidence="3">
    <location>
        <begin position="726"/>
        <end position="750"/>
    </location>
</feature>
<evidence type="ECO:0000256" key="2">
    <source>
        <dbReference type="ARBA" id="ARBA00023306"/>
    </source>
</evidence>
<evidence type="ECO:0000313" key="4">
    <source>
        <dbReference type="EMBL" id="SOQ44634.1"/>
    </source>
</evidence>
<organism evidence="4">
    <name type="scientific">Spodoptera frugiperda</name>
    <name type="common">Fall armyworm</name>
    <dbReference type="NCBI Taxonomy" id="7108"/>
    <lineage>
        <taxon>Eukaryota</taxon>
        <taxon>Metazoa</taxon>
        <taxon>Ecdysozoa</taxon>
        <taxon>Arthropoda</taxon>
        <taxon>Hexapoda</taxon>
        <taxon>Insecta</taxon>
        <taxon>Pterygota</taxon>
        <taxon>Neoptera</taxon>
        <taxon>Endopterygota</taxon>
        <taxon>Lepidoptera</taxon>
        <taxon>Glossata</taxon>
        <taxon>Ditrysia</taxon>
        <taxon>Noctuoidea</taxon>
        <taxon>Noctuidae</taxon>
        <taxon>Amphipyrinae</taxon>
        <taxon>Spodoptera</taxon>
    </lineage>
</organism>
<reference evidence="4" key="1">
    <citation type="submission" date="2016-07" db="EMBL/GenBank/DDBJ databases">
        <authorList>
            <person name="Bretaudeau A."/>
        </authorList>
    </citation>
    <scope>NUCLEOTIDE SEQUENCE</scope>
    <source>
        <strain evidence="4">Rice</strain>
        <tissue evidence="4">Whole body</tissue>
    </source>
</reference>
<protein>
    <submittedName>
        <fullName evidence="4">SFRICE_003851</fullName>
    </submittedName>
</protein>
<evidence type="ECO:0000256" key="3">
    <source>
        <dbReference type="SAM" id="MobiDB-lite"/>
    </source>
</evidence>
<feature type="compositionally biased region" description="Acidic residues" evidence="3">
    <location>
        <begin position="653"/>
        <end position="670"/>
    </location>
</feature>
<name>A0A2H1VWP9_SPOFR</name>